<gene>
    <name evidence="2" type="ORF">VB738_13500</name>
</gene>
<evidence type="ECO:0000313" key="3">
    <source>
        <dbReference type="Proteomes" id="UP001304461"/>
    </source>
</evidence>
<dbReference type="Pfam" id="PF16261">
    <property type="entry name" value="DUF4915"/>
    <property type="match status" value="1"/>
</dbReference>
<accession>A0ABU5RWW9</accession>
<comment type="caution">
    <text evidence="2">The sequence shown here is derived from an EMBL/GenBank/DDBJ whole genome shotgun (WGS) entry which is preliminary data.</text>
</comment>
<name>A0ABU5RWW9_9CYAN</name>
<sequence>MCHPSGSAPRPAGNPIPYQNSVNLPEILHRLGCSLVVSTYQAGKLVTVGSHAGELVFGLASFNKPMGVARTPSGLVVGGMAEVWTLPGYTGIAARLPPEGTHDIAFLTRSAHLTGAVLGHELAWGKQGLWLVNTLFSCLCTLEDPWSFRPRWQPPFISSLEQGDRCHLNGLAMDPQQGTPAYVTALGESDEPGGWRQRKAEGGCLIAVDSGEVVLRGLSMPHSPRLHQGRLYLLDSGHGRLVVCDPAAGRIDTICELPGFTRGLDLFGDFAAVGVSKIREKEVFGDLPISRSDTPLRCGVAIVHLPSARVVAQLWFNAGVDEIFACTLLPGHRNPIVVGPHDAMDQQEPIWIVPPDTTLEVEF</sequence>
<feature type="domain" description="Conserved hypothetical protein CHP03032" evidence="1">
    <location>
        <begin position="23"/>
        <end position="337"/>
    </location>
</feature>
<dbReference type="RefSeq" id="WP_323306229.1">
    <property type="nucleotide sequence ID" value="NZ_JAYGHX010000009.1"/>
</dbReference>
<dbReference type="InterPro" id="IPR017481">
    <property type="entry name" value="CHP03032"/>
</dbReference>
<dbReference type="Proteomes" id="UP001304461">
    <property type="component" value="Unassembled WGS sequence"/>
</dbReference>
<evidence type="ECO:0000259" key="1">
    <source>
        <dbReference type="Pfam" id="PF16261"/>
    </source>
</evidence>
<keyword evidence="3" id="KW-1185">Reference proteome</keyword>
<dbReference type="SUPFAM" id="SSF63829">
    <property type="entry name" value="Calcium-dependent phosphotriesterase"/>
    <property type="match status" value="1"/>
</dbReference>
<protein>
    <submittedName>
        <fullName evidence="2">TIGR03032 family protein</fullName>
    </submittedName>
</protein>
<dbReference type="NCBIfam" id="TIGR03032">
    <property type="entry name" value="TIGR03032 family protein"/>
    <property type="match status" value="1"/>
</dbReference>
<proteinExistence type="predicted"/>
<organism evidence="2 3">
    <name type="scientific">Cyanobium gracile UHCC 0139</name>
    <dbReference type="NCBI Taxonomy" id="3110308"/>
    <lineage>
        <taxon>Bacteria</taxon>
        <taxon>Bacillati</taxon>
        <taxon>Cyanobacteriota</taxon>
        <taxon>Cyanophyceae</taxon>
        <taxon>Synechococcales</taxon>
        <taxon>Prochlorococcaceae</taxon>
        <taxon>Cyanobium</taxon>
    </lineage>
</organism>
<dbReference type="EMBL" id="JAYGHX010000009">
    <property type="protein sequence ID" value="MEA5392272.1"/>
    <property type="molecule type" value="Genomic_DNA"/>
</dbReference>
<reference evidence="2 3" key="1">
    <citation type="submission" date="2023-12" db="EMBL/GenBank/DDBJ databases">
        <title>Baltic Sea Cyanobacteria.</title>
        <authorList>
            <person name="Delbaje E."/>
            <person name="Fewer D.P."/>
            <person name="Shishido T.K."/>
        </authorList>
    </citation>
    <scope>NUCLEOTIDE SEQUENCE [LARGE SCALE GENOMIC DNA]</scope>
    <source>
        <strain evidence="2 3">UHCC 0139</strain>
    </source>
</reference>
<evidence type="ECO:0000313" key="2">
    <source>
        <dbReference type="EMBL" id="MEA5392272.1"/>
    </source>
</evidence>